<dbReference type="GO" id="GO:0000009">
    <property type="term" value="F:alpha-1,6-mannosyltransferase activity"/>
    <property type="evidence" value="ECO:0007669"/>
    <property type="project" value="TreeGrafter"/>
</dbReference>
<evidence type="ECO:0000256" key="2">
    <source>
        <dbReference type="SAM" id="MobiDB-lite"/>
    </source>
</evidence>
<dbReference type="GO" id="GO:0000136">
    <property type="term" value="C:mannan polymerase complex"/>
    <property type="evidence" value="ECO:0007669"/>
    <property type="project" value="TreeGrafter"/>
</dbReference>
<dbReference type="Gene3D" id="3.90.550.10">
    <property type="entry name" value="Spore Coat Polysaccharide Biosynthesis Protein SpsA, Chain A"/>
    <property type="match status" value="1"/>
</dbReference>
<comment type="caution">
    <text evidence="3">The sequence shown here is derived from an EMBL/GenBank/DDBJ whole genome shotgun (WGS) entry which is preliminary data.</text>
</comment>
<dbReference type="InterPro" id="IPR029044">
    <property type="entry name" value="Nucleotide-diphossugar_trans"/>
</dbReference>
<accession>A0A0F4ZKE0</accession>
<name>A0A0F4ZKE0_9PEZI</name>
<evidence type="ECO:0000313" key="4">
    <source>
        <dbReference type="Proteomes" id="UP000033483"/>
    </source>
</evidence>
<dbReference type="AlphaFoldDB" id="A0A0F4ZKE0"/>
<proteinExistence type="inferred from homology"/>
<organism evidence="3 4">
    <name type="scientific">Thielaviopsis punctulata</name>
    <dbReference type="NCBI Taxonomy" id="72032"/>
    <lineage>
        <taxon>Eukaryota</taxon>
        <taxon>Fungi</taxon>
        <taxon>Dikarya</taxon>
        <taxon>Ascomycota</taxon>
        <taxon>Pezizomycotina</taxon>
        <taxon>Sordariomycetes</taxon>
        <taxon>Hypocreomycetidae</taxon>
        <taxon>Microascales</taxon>
        <taxon>Ceratocystidaceae</taxon>
        <taxon>Thielaviopsis</taxon>
    </lineage>
</organism>
<protein>
    <recommendedName>
        <fullName evidence="5">Mannan polymerase complexes MNN9 subunit</fullName>
    </recommendedName>
</protein>
<evidence type="ECO:0008006" key="5">
    <source>
        <dbReference type="Google" id="ProtNLM"/>
    </source>
</evidence>
<evidence type="ECO:0000256" key="1">
    <source>
        <dbReference type="ARBA" id="ARBA00037964"/>
    </source>
</evidence>
<dbReference type="EMBL" id="LAEV01000323">
    <property type="protein sequence ID" value="KKA30655.1"/>
    <property type="molecule type" value="Genomic_DNA"/>
</dbReference>
<dbReference type="Proteomes" id="UP000033483">
    <property type="component" value="Unassembled WGS sequence"/>
</dbReference>
<sequence length="368" mass="41102">MPRPMGSVRLRRTSPACLAMGLFAFVCVLFFFFSSGSSSTTSSASLSPSIPYRKASGSGSKPPPVVRYNMNKITTTSDPVGKRESVLILTPMSRFYPQYWDNILKLQYPHDLITLGFILPKTKEGNQATTALQAAVTKHQKSASTKDRFHNVVILRQDFEPAITSQDESVRHKKEYQKARRASMAKARNSLLFTTLDPSISWVMWLDADIIETPPTIIQDLASHDKPVIAANTFQRYLDTEKNVMAERPYDFNNWQDSEAALKLGANMGKDDILLEGYHDMATYRALMAFMSTPGGDPHMEVPLDGVGGSALLVNAEVHRDGAMFPAFAFYHLIETEGFAKMVRRLGKQPAGLPNYKASFLVVYHYNE</sequence>
<comment type="similarity">
    <text evidence="1">Belongs to the ANP1/MMN9/VAN1 family.</text>
</comment>
<dbReference type="GO" id="GO:0006487">
    <property type="term" value="P:protein N-linked glycosylation"/>
    <property type="evidence" value="ECO:0007669"/>
    <property type="project" value="TreeGrafter"/>
</dbReference>
<feature type="region of interest" description="Disordered" evidence="2">
    <location>
        <begin position="39"/>
        <end position="64"/>
    </location>
</feature>
<dbReference type="Pfam" id="PF03452">
    <property type="entry name" value="Anp1"/>
    <property type="match status" value="1"/>
</dbReference>
<dbReference type="PANTHER" id="PTHR43083">
    <property type="entry name" value="MANNAN POLYMERASE II"/>
    <property type="match status" value="1"/>
</dbReference>
<reference evidence="3 4" key="1">
    <citation type="submission" date="2015-03" db="EMBL/GenBank/DDBJ databases">
        <authorList>
            <person name="Radwan O."/>
            <person name="Al-Naeli F.A."/>
            <person name="Rendon G.A."/>
            <person name="Fields C."/>
        </authorList>
    </citation>
    <scope>NUCLEOTIDE SEQUENCE [LARGE SCALE GENOMIC DNA]</scope>
    <source>
        <strain evidence="3">CR-DP1</strain>
    </source>
</reference>
<keyword evidence="4" id="KW-1185">Reference proteome</keyword>
<dbReference type="InterPro" id="IPR052086">
    <property type="entry name" value="Mannan_Polymerase_Subunit"/>
</dbReference>
<dbReference type="OrthoDB" id="2405412at2759"/>
<dbReference type="PANTHER" id="PTHR43083:SF6">
    <property type="entry name" value="MANNAN POLYMERASE COMPLEXES SUBUNIT MNN9"/>
    <property type="match status" value="1"/>
</dbReference>
<evidence type="ECO:0000313" key="3">
    <source>
        <dbReference type="EMBL" id="KKA30655.1"/>
    </source>
</evidence>
<dbReference type="GO" id="GO:0000032">
    <property type="term" value="P:cell wall mannoprotein biosynthetic process"/>
    <property type="evidence" value="ECO:0007669"/>
    <property type="project" value="TreeGrafter"/>
</dbReference>
<gene>
    <name evidence="3" type="ORF">TD95_002664</name>
</gene>